<evidence type="ECO:0000313" key="1">
    <source>
        <dbReference type="EMBL" id="CAI9557398.1"/>
    </source>
</evidence>
<keyword evidence="2" id="KW-1185">Reference proteome</keyword>
<accession>A0ABN9CBN6</accession>
<name>A0ABN9CBN6_9NEOB</name>
<protein>
    <recommendedName>
        <fullName evidence="3">Replication associated protein</fullName>
    </recommendedName>
</protein>
<comment type="caution">
    <text evidence="1">The sequence shown here is derived from an EMBL/GenBank/DDBJ whole genome shotgun (WGS) entry which is preliminary data.</text>
</comment>
<dbReference type="EMBL" id="CATNWA010009109">
    <property type="protein sequence ID" value="CAI9557398.1"/>
    <property type="molecule type" value="Genomic_DNA"/>
</dbReference>
<evidence type="ECO:0000313" key="2">
    <source>
        <dbReference type="Proteomes" id="UP001162483"/>
    </source>
</evidence>
<organism evidence="1 2">
    <name type="scientific">Staurois parvus</name>
    <dbReference type="NCBI Taxonomy" id="386267"/>
    <lineage>
        <taxon>Eukaryota</taxon>
        <taxon>Metazoa</taxon>
        <taxon>Chordata</taxon>
        <taxon>Craniata</taxon>
        <taxon>Vertebrata</taxon>
        <taxon>Euteleostomi</taxon>
        <taxon>Amphibia</taxon>
        <taxon>Batrachia</taxon>
        <taxon>Anura</taxon>
        <taxon>Neobatrachia</taxon>
        <taxon>Ranoidea</taxon>
        <taxon>Ranidae</taxon>
        <taxon>Staurois</taxon>
    </lineage>
</organism>
<evidence type="ECO:0008006" key="3">
    <source>
        <dbReference type="Google" id="ProtNLM"/>
    </source>
</evidence>
<proteinExistence type="predicted"/>
<dbReference type="Proteomes" id="UP001162483">
    <property type="component" value="Unassembled WGS sequence"/>
</dbReference>
<sequence length="45" mass="5339">MGPLCPCPNSKKPMKKYVFAWWEETKNLERNPSSHMKSVQTPYRL</sequence>
<gene>
    <name evidence="1" type="ORF">SPARVUS_LOCUS4698682</name>
</gene>
<reference evidence="1" key="1">
    <citation type="submission" date="2023-05" db="EMBL/GenBank/DDBJ databases">
        <authorList>
            <person name="Stuckert A."/>
        </authorList>
    </citation>
    <scope>NUCLEOTIDE SEQUENCE</scope>
</reference>